<dbReference type="OrthoDB" id="9785113at2"/>
<feature type="transmembrane region" description="Helical" evidence="5">
    <location>
        <begin position="568"/>
        <end position="589"/>
    </location>
</feature>
<dbReference type="CDD" id="cd06261">
    <property type="entry name" value="TM_PBP2"/>
    <property type="match status" value="1"/>
</dbReference>
<dbReference type="Proteomes" id="UP000317093">
    <property type="component" value="Chromosome"/>
</dbReference>
<dbReference type="SUPFAM" id="SSF50978">
    <property type="entry name" value="WD40 repeat-like"/>
    <property type="match status" value="1"/>
</dbReference>
<feature type="domain" description="ABC transmembrane type-1" evidence="6">
    <location>
        <begin position="463"/>
        <end position="829"/>
    </location>
</feature>
<feature type="transmembrane region" description="Helical" evidence="5">
    <location>
        <begin position="808"/>
        <end position="832"/>
    </location>
</feature>
<dbReference type="EMBL" id="CP036279">
    <property type="protein sequence ID" value="QDU60066.1"/>
    <property type="molecule type" value="Genomic_DNA"/>
</dbReference>
<comment type="subcellular location">
    <subcellularLocation>
        <location evidence="1 5">Cell membrane</location>
        <topology evidence="1 5">Multi-pass membrane protein</topology>
    </subcellularLocation>
</comment>
<keyword evidence="2 5" id="KW-0812">Transmembrane</keyword>
<evidence type="ECO:0000256" key="4">
    <source>
        <dbReference type="ARBA" id="ARBA00023136"/>
    </source>
</evidence>
<evidence type="ECO:0000256" key="1">
    <source>
        <dbReference type="ARBA" id="ARBA00004651"/>
    </source>
</evidence>
<dbReference type="Gene3D" id="1.10.3720.10">
    <property type="entry name" value="MetI-like"/>
    <property type="match status" value="2"/>
</dbReference>
<feature type="transmembrane region" description="Helical" evidence="5">
    <location>
        <begin position="462"/>
        <end position="486"/>
    </location>
</feature>
<feature type="transmembrane region" description="Helical" evidence="5">
    <location>
        <begin position="738"/>
        <end position="759"/>
    </location>
</feature>
<keyword evidence="3 5" id="KW-1133">Transmembrane helix</keyword>
<sequence length="843" mass="90454">MDGTTYRRGGIHLRKRSAWYDRIARTLISACGLGVFVVLGLMLVLLAATIYPLISQSGQKPVVASTHAWSVTRPIHLILDDRRQLGAAILSTGTICAFRTDNGDAVNTWKAFPNRKLTCAAFTSDGREAIFGFDDGTAQVGHLSFQRQVHSPENLPEGLASLPVGESAVWRKGLVRRLDRKRFESTDFVMTLDNPIAFSPHIPISLVAIARSHDEPRFAVLSETGPVILREGSIERRLPLSADANAERGTPTQLLLSSDGASLFVGWRSGDSLRWNTASLRDLAPPELANLVGGDRQSDATLTAMLSLSERRSFVSGDSLGRVRRWRESNREGGSLALHPLPSLGSPVTSMTTLPGGTLLAVGCQDGTVALMHLATGRLVTRLSTDNQRSIQTLAIAPHGDGLCALTMDAFWYWNMADGVPSGKLSSLFVPVWVDAATANLPDRSSTRDIEPTWSRFGLFPLFFGTIKAALCAILFGAPLAILSAIYTSEYLKRSARSSVRSAIDLLASIPSVVFGLVAIVFVIPFAAAHLAAFLAALATIPIAVLVGAHLQPLLPKAWASAVSRWRFVVIGLLLAVGGVLAIPVGNFLESWLFAGDTIAWLDGTRGSATGAWLLLLLPASAVVTSVVVGCFVYRPARRTTFPKPRRDALGNLARFLGGAVVAWSLAFGIAWAMTSLEFDPRGAFLGPYMDRNAFLVGIVLGIAIVPTIFSIAEEAFSSVPHHWRAASLGSGATPWQTAVHIVAPVAMSGLASALLIGLGRALGETMIVLMATGNQPLTSWNVFEGLRSLTADIALEMPSAIPDSNHFRVLVLATLLLLLLTVAINTIAELIRLRLRGRYGRR</sequence>
<evidence type="ECO:0000256" key="5">
    <source>
        <dbReference type="RuleBase" id="RU363032"/>
    </source>
</evidence>
<organism evidence="7 8">
    <name type="scientific">Kolteria novifilia</name>
    <dbReference type="NCBI Taxonomy" id="2527975"/>
    <lineage>
        <taxon>Bacteria</taxon>
        <taxon>Pseudomonadati</taxon>
        <taxon>Planctomycetota</taxon>
        <taxon>Planctomycetia</taxon>
        <taxon>Kolteriales</taxon>
        <taxon>Kolteriaceae</taxon>
        <taxon>Kolteria</taxon>
    </lineage>
</organism>
<dbReference type="InterPro" id="IPR000515">
    <property type="entry name" value="MetI-like"/>
</dbReference>
<dbReference type="GO" id="GO:0005886">
    <property type="term" value="C:plasma membrane"/>
    <property type="evidence" value="ECO:0007669"/>
    <property type="project" value="UniProtKB-SubCell"/>
</dbReference>
<feature type="transmembrane region" description="Helical" evidence="5">
    <location>
        <begin position="534"/>
        <end position="556"/>
    </location>
</feature>
<dbReference type="SUPFAM" id="SSF161098">
    <property type="entry name" value="MetI-like"/>
    <property type="match status" value="2"/>
</dbReference>
<dbReference type="RefSeq" id="WP_145255324.1">
    <property type="nucleotide sequence ID" value="NZ_CP036279.1"/>
</dbReference>
<feature type="transmembrane region" description="Helical" evidence="5">
    <location>
        <begin position="694"/>
        <end position="717"/>
    </location>
</feature>
<proteinExistence type="inferred from homology"/>
<comment type="similarity">
    <text evidence="5">Belongs to the binding-protein-dependent transport system permease family.</text>
</comment>
<keyword evidence="5" id="KW-0813">Transport</keyword>
<name>A0A518AZD3_9BACT</name>
<reference evidence="7 8" key="1">
    <citation type="submission" date="2019-02" db="EMBL/GenBank/DDBJ databases">
        <title>Deep-cultivation of Planctomycetes and their phenomic and genomic characterization uncovers novel biology.</title>
        <authorList>
            <person name="Wiegand S."/>
            <person name="Jogler M."/>
            <person name="Boedeker C."/>
            <person name="Pinto D."/>
            <person name="Vollmers J."/>
            <person name="Rivas-Marin E."/>
            <person name="Kohn T."/>
            <person name="Peeters S.H."/>
            <person name="Heuer A."/>
            <person name="Rast P."/>
            <person name="Oberbeckmann S."/>
            <person name="Bunk B."/>
            <person name="Jeske O."/>
            <person name="Meyerdierks A."/>
            <person name="Storesund J.E."/>
            <person name="Kallscheuer N."/>
            <person name="Luecker S."/>
            <person name="Lage O.M."/>
            <person name="Pohl T."/>
            <person name="Merkel B.J."/>
            <person name="Hornburger P."/>
            <person name="Mueller R.-W."/>
            <person name="Bruemmer F."/>
            <person name="Labrenz M."/>
            <person name="Spormann A.M."/>
            <person name="Op den Camp H."/>
            <person name="Overmann J."/>
            <person name="Amann R."/>
            <person name="Jetten M.S.M."/>
            <person name="Mascher T."/>
            <person name="Medema M.H."/>
            <person name="Devos D.P."/>
            <person name="Kaster A.-K."/>
            <person name="Ovreas L."/>
            <person name="Rohde M."/>
            <person name="Galperin M.Y."/>
            <person name="Jogler C."/>
        </authorList>
    </citation>
    <scope>NUCLEOTIDE SEQUENCE [LARGE SCALE GENOMIC DNA]</scope>
    <source>
        <strain evidence="7 8">Pan216</strain>
    </source>
</reference>
<evidence type="ECO:0000259" key="6">
    <source>
        <dbReference type="PROSITE" id="PS50928"/>
    </source>
</evidence>
<dbReference type="Gene3D" id="2.130.10.10">
    <property type="entry name" value="YVTN repeat-like/Quinoprotein amine dehydrogenase"/>
    <property type="match status" value="1"/>
</dbReference>
<evidence type="ECO:0000313" key="7">
    <source>
        <dbReference type="EMBL" id="QDU60066.1"/>
    </source>
</evidence>
<feature type="transmembrane region" description="Helical" evidence="5">
    <location>
        <begin position="23"/>
        <end position="51"/>
    </location>
</feature>
<keyword evidence="8" id="KW-1185">Reference proteome</keyword>
<dbReference type="KEGG" id="knv:Pan216_09030"/>
<dbReference type="PROSITE" id="PS50928">
    <property type="entry name" value="ABC_TM1"/>
    <property type="match status" value="1"/>
</dbReference>
<protein>
    <submittedName>
        <fullName evidence="7">Phosphate transport system permease protein PstC</fullName>
    </submittedName>
</protein>
<evidence type="ECO:0000256" key="2">
    <source>
        <dbReference type="ARBA" id="ARBA00022692"/>
    </source>
</evidence>
<dbReference type="AlphaFoldDB" id="A0A518AZD3"/>
<evidence type="ECO:0000256" key="3">
    <source>
        <dbReference type="ARBA" id="ARBA00022989"/>
    </source>
</evidence>
<dbReference type="Pfam" id="PF00528">
    <property type="entry name" value="BPD_transp_1"/>
    <property type="match status" value="1"/>
</dbReference>
<accession>A0A518AZD3</accession>
<dbReference type="InterPro" id="IPR035906">
    <property type="entry name" value="MetI-like_sf"/>
</dbReference>
<dbReference type="PANTHER" id="PTHR42727:SF1">
    <property type="entry name" value="PHOSPHATE TRANSPORT SYSTEM PERMEASE"/>
    <property type="match status" value="1"/>
</dbReference>
<feature type="transmembrane region" description="Helical" evidence="5">
    <location>
        <begin position="653"/>
        <end position="674"/>
    </location>
</feature>
<dbReference type="InterPro" id="IPR015943">
    <property type="entry name" value="WD40/YVTN_repeat-like_dom_sf"/>
</dbReference>
<dbReference type="PANTHER" id="PTHR42727">
    <property type="entry name" value="PHOSPHATE TRANSPORT SYSTEM PERMEASE PROTEIN"/>
    <property type="match status" value="1"/>
</dbReference>
<gene>
    <name evidence="7" type="primary">pstC_1</name>
    <name evidence="7" type="ORF">Pan216_09030</name>
</gene>
<dbReference type="InterPro" id="IPR036322">
    <property type="entry name" value="WD40_repeat_dom_sf"/>
</dbReference>
<feature type="transmembrane region" description="Helical" evidence="5">
    <location>
        <begin position="609"/>
        <end position="633"/>
    </location>
</feature>
<feature type="transmembrane region" description="Helical" evidence="5">
    <location>
        <begin position="506"/>
        <end position="528"/>
    </location>
</feature>
<evidence type="ECO:0000313" key="8">
    <source>
        <dbReference type="Proteomes" id="UP000317093"/>
    </source>
</evidence>
<dbReference type="GO" id="GO:0055085">
    <property type="term" value="P:transmembrane transport"/>
    <property type="evidence" value="ECO:0007669"/>
    <property type="project" value="InterPro"/>
</dbReference>
<keyword evidence="4 5" id="KW-0472">Membrane</keyword>